<dbReference type="PANTHER" id="PTHR31011">
    <property type="entry name" value="PROTEIN STB2-RELATED"/>
    <property type="match status" value="1"/>
</dbReference>
<feature type="region of interest" description="Disordered" evidence="2">
    <location>
        <begin position="1"/>
        <end position="65"/>
    </location>
</feature>
<name>A0A364N2L3_STELY</name>
<keyword evidence="1" id="KW-0175">Coiled coil</keyword>
<protein>
    <submittedName>
        <fullName evidence="4">Sin3 complex subunit</fullName>
    </submittedName>
</protein>
<dbReference type="GO" id="GO:0070822">
    <property type="term" value="C:Sin3-type complex"/>
    <property type="evidence" value="ECO:0007669"/>
    <property type="project" value="TreeGrafter"/>
</dbReference>
<dbReference type="PANTHER" id="PTHR31011:SF2">
    <property type="entry name" value="PROTEIN STB2-RELATED"/>
    <property type="match status" value="1"/>
</dbReference>
<dbReference type="EMBL" id="QGDH01000067">
    <property type="protein sequence ID" value="RAR10279.1"/>
    <property type="molecule type" value="Genomic_DNA"/>
</dbReference>
<dbReference type="InterPro" id="IPR038919">
    <property type="entry name" value="STB2/STB2"/>
</dbReference>
<sequence length="904" mass="100732">MEFPLPATPSRTHTEKELRKQMPPLQTTSIQRQNSAQSRPQPAPKAPTSDMLPDEAKIKSPTSPAGHQRFVLTDLVAARYIEEDPTTSCHVLARRQQIEGYEIYLVEQWACSRTHPTFLITTYTGNPEDTVLATIISVPKNEEEWSPQMRLYFKSLTDYHARRKDTPYGALMVTNLSGFPSSLTVIPIPGGDVKKYREAFFVNENLKRLGCSGRLGIKLTPPSSATQAKFQQLYRTSEKIPFNASVIELVKLCQVALVLFGKLEPEYADGLLCDVTEKAINDWWIDFGSEYYTVEPHDGILGPTTVSALLGMLMGARNRLSACNAAVAKDVFDIEATKRGIAHFQKSHHLPRTRRLDRHTLEKLRRSSAKAASKEGWAVPRAFKSTVAELGGKGGEMVMGIVGAGQKDGIAEVETVDIDQFVELVRGEHAKWLWHGKPRKTVSGESMFDRLPGGESRSSSPDKHHHHHITKPIHRETTHDHHGITKRDTGSSEMKKVESFTPDGLEKDGFKDPSSRRAAIKAKLESGGFHHIKNAVGLRTHATKLSREEHGRYGLHRTKSGGTPHYTDSRTSMDYESQSDDPYTIMSPQSATGEEPAFTKMLTETPGESMTSLPNHKSADVHQTSNARPSIAESDVSDQPEGPPTVASSIAGSTYHGVDLNDNLPVDETNEVPLLLRRTQSGDQFHFYQPPGNDDWWPRHLSFSTAEESVLRWPTINPGSGPEEAIASEEDDEEEEDNGIETTVATLTARNATQNMHSTQLKRLHNKLVHLSTKDAQWVQNRLAEILALAESADTDIETLDAIYYPRLDTYHSLRENTHATVTNNRGRLTASLREVENVRDKLEYEISALRGKVEDVEDVVGEFERQVEFVEGRLGELEGVLGEREGWWAWGVRVLMGGGVVSE</sequence>
<evidence type="ECO:0000259" key="3">
    <source>
        <dbReference type="Pfam" id="PF25995"/>
    </source>
</evidence>
<evidence type="ECO:0000256" key="1">
    <source>
        <dbReference type="SAM" id="Coils"/>
    </source>
</evidence>
<comment type="caution">
    <text evidence="4">The sequence shown here is derived from an EMBL/GenBank/DDBJ whole genome shotgun (WGS) entry which is preliminary data.</text>
</comment>
<dbReference type="InterPro" id="IPR059025">
    <property type="entry name" value="STB6_N"/>
</dbReference>
<feature type="compositionally biased region" description="Polar residues" evidence="2">
    <location>
        <begin position="24"/>
        <end position="40"/>
    </location>
</feature>
<proteinExistence type="predicted"/>
<feature type="coiled-coil region" evidence="1">
    <location>
        <begin position="833"/>
        <end position="867"/>
    </location>
</feature>
<evidence type="ECO:0000256" key="2">
    <source>
        <dbReference type="SAM" id="MobiDB-lite"/>
    </source>
</evidence>
<feature type="compositionally biased region" description="Polar residues" evidence="2">
    <location>
        <begin position="606"/>
        <end position="628"/>
    </location>
</feature>
<organism evidence="4 5">
    <name type="scientific">Stemphylium lycopersici</name>
    <name type="common">Tomato gray leaf spot disease fungus</name>
    <name type="synonym">Thyrospora lycopersici</name>
    <dbReference type="NCBI Taxonomy" id="183478"/>
    <lineage>
        <taxon>Eukaryota</taxon>
        <taxon>Fungi</taxon>
        <taxon>Dikarya</taxon>
        <taxon>Ascomycota</taxon>
        <taxon>Pezizomycotina</taxon>
        <taxon>Dothideomycetes</taxon>
        <taxon>Pleosporomycetidae</taxon>
        <taxon>Pleosporales</taxon>
        <taxon>Pleosporineae</taxon>
        <taxon>Pleosporaceae</taxon>
        <taxon>Stemphylium</taxon>
    </lineage>
</organism>
<accession>A0A364N2L3</accession>
<feature type="region of interest" description="Disordered" evidence="2">
    <location>
        <begin position="554"/>
        <end position="652"/>
    </location>
</feature>
<dbReference type="AlphaFoldDB" id="A0A364N2L3"/>
<feature type="domain" description="STB6-like N-terminal" evidence="3">
    <location>
        <begin position="68"/>
        <end position="209"/>
    </location>
</feature>
<feature type="region of interest" description="Disordered" evidence="2">
    <location>
        <begin position="443"/>
        <end position="514"/>
    </location>
</feature>
<dbReference type="STRING" id="183478.A0A364N2L3"/>
<keyword evidence="5" id="KW-1185">Reference proteome</keyword>
<feature type="compositionally biased region" description="Basic and acidic residues" evidence="2">
    <location>
        <begin position="473"/>
        <end position="514"/>
    </location>
</feature>
<dbReference type="Pfam" id="PF25995">
    <property type="entry name" value="STB6_N"/>
    <property type="match status" value="1"/>
</dbReference>
<feature type="compositionally biased region" description="Basic residues" evidence="2">
    <location>
        <begin position="463"/>
        <end position="472"/>
    </location>
</feature>
<gene>
    <name evidence="4" type="ORF">DDE83_005144</name>
</gene>
<evidence type="ECO:0000313" key="5">
    <source>
        <dbReference type="Proteomes" id="UP000249619"/>
    </source>
</evidence>
<feature type="region of interest" description="Disordered" evidence="2">
    <location>
        <begin position="713"/>
        <end position="738"/>
    </location>
</feature>
<feature type="compositionally biased region" description="Acidic residues" evidence="2">
    <location>
        <begin position="726"/>
        <end position="738"/>
    </location>
</feature>
<dbReference type="Proteomes" id="UP000249619">
    <property type="component" value="Unassembled WGS sequence"/>
</dbReference>
<evidence type="ECO:0000313" key="4">
    <source>
        <dbReference type="EMBL" id="RAR10279.1"/>
    </source>
</evidence>
<reference evidence="5" key="1">
    <citation type="submission" date="2018-05" db="EMBL/GenBank/DDBJ databases">
        <title>Draft genome sequence of Stemphylium lycopersici strain CIDEFI 213.</title>
        <authorList>
            <person name="Medina R."/>
            <person name="Franco M.E.E."/>
            <person name="Lucentini C.G."/>
            <person name="Saparrat M.C.N."/>
            <person name="Balatti P.A."/>
        </authorList>
    </citation>
    <scope>NUCLEOTIDE SEQUENCE [LARGE SCALE GENOMIC DNA]</scope>
    <source>
        <strain evidence="5">CIDEFI 213</strain>
    </source>
</reference>